<protein>
    <recommendedName>
        <fullName evidence="4">RRM domain-containing protein</fullName>
    </recommendedName>
</protein>
<sequence>MEHFRSYNTNLTPLIMTGLPSLPKVLELPASKAEEDLAALFARLNSGQTAPVKHVAVSSSSPQLDTPPRSPAVATLVLEAPRATPAPVIEIAHDEDPEQRYLRKAAAYLDALPASDGTSPVTLMQNVAAMLRKVRRPLNLNASSIPNDTKRRYAQAVTDYINNTSGQADFLQMCAQLVADKVIAIDTLDEVDDLCHAIVEYVLSEAPKAPQAPTTAPEPAKAPSTPRKAATTSPAPIYKDPMIGAKVWPTQEKRDNVAGCRTVLLKGILIMNTVHKVQALVWGGKLESILVDPTKDFALVKFLTPEGCQKYFDATANGIELVYEGRKLAFLPERQPGPSSTNDVLKNCIDGEASRCIRAVDADEDWSDAALKILAEGKSKLKRELDCIKRGKTARGRFYIEFRFASIYSALNFKRALLDDVDWEHCNIQYAPDPCEVAHGVHLEDEDE</sequence>
<feature type="compositionally biased region" description="Low complexity" evidence="1">
    <location>
        <begin position="208"/>
        <end position="223"/>
    </location>
</feature>
<evidence type="ECO:0000313" key="3">
    <source>
        <dbReference type="Proteomes" id="UP000799770"/>
    </source>
</evidence>
<evidence type="ECO:0008006" key="4">
    <source>
        <dbReference type="Google" id="ProtNLM"/>
    </source>
</evidence>
<gene>
    <name evidence="2" type="ORF">BDV96DRAFT_311280</name>
</gene>
<evidence type="ECO:0000313" key="2">
    <source>
        <dbReference type="EMBL" id="KAF2106946.1"/>
    </source>
</evidence>
<feature type="region of interest" description="Disordered" evidence="1">
    <location>
        <begin position="208"/>
        <end position="237"/>
    </location>
</feature>
<name>A0A6A5YIN9_9PLEO</name>
<reference evidence="2" key="1">
    <citation type="journal article" date="2020" name="Stud. Mycol.">
        <title>101 Dothideomycetes genomes: a test case for predicting lifestyles and emergence of pathogens.</title>
        <authorList>
            <person name="Haridas S."/>
            <person name="Albert R."/>
            <person name="Binder M."/>
            <person name="Bloem J."/>
            <person name="Labutti K."/>
            <person name="Salamov A."/>
            <person name="Andreopoulos B."/>
            <person name="Baker S."/>
            <person name="Barry K."/>
            <person name="Bills G."/>
            <person name="Bluhm B."/>
            <person name="Cannon C."/>
            <person name="Castanera R."/>
            <person name="Culley D."/>
            <person name="Daum C."/>
            <person name="Ezra D."/>
            <person name="Gonzalez J."/>
            <person name="Henrissat B."/>
            <person name="Kuo A."/>
            <person name="Liang C."/>
            <person name="Lipzen A."/>
            <person name="Lutzoni F."/>
            <person name="Magnuson J."/>
            <person name="Mondo S."/>
            <person name="Nolan M."/>
            <person name="Ohm R."/>
            <person name="Pangilinan J."/>
            <person name="Park H.-J."/>
            <person name="Ramirez L."/>
            <person name="Alfaro M."/>
            <person name="Sun H."/>
            <person name="Tritt A."/>
            <person name="Yoshinaga Y."/>
            <person name="Zwiers L.-H."/>
            <person name="Turgeon B."/>
            <person name="Goodwin S."/>
            <person name="Spatafora J."/>
            <person name="Crous P."/>
            <person name="Grigoriev I."/>
        </authorList>
    </citation>
    <scope>NUCLEOTIDE SEQUENCE</scope>
    <source>
        <strain evidence="2">CBS 627.86</strain>
    </source>
</reference>
<dbReference type="OrthoDB" id="422086at2759"/>
<keyword evidence="3" id="KW-1185">Reference proteome</keyword>
<proteinExistence type="predicted"/>
<evidence type="ECO:0000256" key="1">
    <source>
        <dbReference type="SAM" id="MobiDB-lite"/>
    </source>
</evidence>
<organism evidence="2 3">
    <name type="scientific">Lophiotrema nucula</name>
    <dbReference type="NCBI Taxonomy" id="690887"/>
    <lineage>
        <taxon>Eukaryota</taxon>
        <taxon>Fungi</taxon>
        <taxon>Dikarya</taxon>
        <taxon>Ascomycota</taxon>
        <taxon>Pezizomycotina</taxon>
        <taxon>Dothideomycetes</taxon>
        <taxon>Pleosporomycetidae</taxon>
        <taxon>Pleosporales</taxon>
        <taxon>Lophiotremataceae</taxon>
        <taxon>Lophiotrema</taxon>
    </lineage>
</organism>
<accession>A0A6A5YIN9</accession>
<dbReference type="Proteomes" id="UP000799770">
    <property type="component" value="Unassembled WGS sequence"/>
</dbReference>
<dbReference type="EMBL" id="ML977358">
    <property type="protein sequence ID" value="KAF2106946.1"/>
    <property type="molecule type" value="Genomic_DNA"/>
</dbReference>
<dbReference type="AlphaFoldDB" id="A0A6A5YIN9"/>